<dbReference type="GO" id="GO:0010457">
    <property type="term" value="P:centriole-centriole cohesion"/>
    <property type="evidence" value="ECO:0007669"/>
    <property type="project" value="TreeGrafter"/>
</dbReference>
<sequence length="1656" mass="191510">MSTEWTSDGGLIVDTDDYKDVSSNLDEYSDFSYDQTNGMDWYFPEVLELCQNSRWLLDENNFSLNESSVSEICNMLKNTILCEFQTEIFLQHPLIIQKLIKWLNENKEKELILECLIYLVEKLIRRHYECTTGLCENNESINSNYDSNSHISIRGTYSESTTNDDISRWGIAKFCVLLMPVLLKHVSLNSGGAFCLFMSSMHLLSSISNSCNVNFYIDLVFSDYTIKNILFNEPLSSLKFLIIAEEILKHGSPNEQFKVIICDILKQPYWIHLYPELYHQLYEKVINEELLEQQIIKRVEDAYILSSTSNLDITQYANLFRSSLPIICFHKQFNIIDKFITNTCKYAKLTETTDNHKEYSNILLSLLSFKSVDVALHTYLALNNTLKKIFNHSNFETKKFERLLNNLLCTNVLNEIICFGCNNSNKEICQSASEMIEQIIKNKNIINNNQWKYFLNNLAPIFPVLYCYADQTSSLGQIVLDLFDPDQAEKLNISKLVLLHSTVAMLFSKDKKSRVEANNRITWILKTSLNRNIELPNDIFLMEIDEVNEHVDKPIGEYNKKDLDDMIDLISNKCSSHQTIKCALYKISVILEHNHLQQHFIHNGGMDIILNLLKSSKLFVNERGLLIALLKLTLCFTKKKKIINDHNSLANNIEIQLQLIAVLSDFHEVPLVKQYVFQIFFYCIFNQYLTSYGEIPKVVVNKINTPIKFNKYSYTTNNSDDTMLFSRIKENHNCMEVLILTWHLKHYDSIDVFLENGLTANSQNDIFNNVFQRFRKACIKWSVKKCLVDLIAAQSHQVALAILGDLKRYLEISVYIEQFEVDEELFENALKKFLILPPIFLTDLQTLIVVLKLLHFALTKRVLMKKLNWVAEILTKSESMHHNLADDFKKDEKSKQLCNQFCIELYEVYWLCLKNYSHFSTLSLTKLLFDRLASSKKEIVLLQINMKCLTLLTENPKNIDKDFVKIYLSQFISLKTILMNNLDEKSLQRSYLIVLNHILHHTILVPNISEVWSMYDWETWTWSMIHSTDLLVRALVFQFSAGLAVIDIPVSHNLIHLALNYFCESSCLENCVVAEQAALFCSNLFCFPKFKSLCHQCIIKLDFDAFVQIINLCSYYDYTKPEKKNFMTSPKLVSNICCMFFNMFTLTEVNLYELDQHSQFLQALFMCLKKYLTPMSIENPNVMEMCGRICSVLTLFIPVSNYNFENVLNSLNVIYERININLDYCTTMVWRSLFRLTTIVIQYTNYKTFVITNNLITALLTSVTSENKDLCIEALNLVSLVCPQLSKKFAHRVCNILIHTLLLEWNHKLKRKMLLTALSNIFIEHPITYETAKHDNDILHFIISKLKIMQLQVTKQSNQKSKILQNEYLEIVKFCCNLFHGCNDAREDASAELPDLVHKLWPIVVANPKSDILMCTLQMLVSLTSACPSACSAMTMTSSTLGMEPKTKCTSFSLFHEVITLSTNFNLNEDILNITLLLVLNCCQAQECRVTITKSKLLSSIVLALNLKDKKCPIKIEQQYLKFLLVLTSYNEGQIHLLKVENVLDTLVDLLKSNYVNDSLAILRNLCFNGQNRAVILSSDVFLDGVKTLLETGNPTDQNYKDISLAIWSIACNNQKARLQLCHWGIDRYFEKLSDLVICSDETKSILNCTYKVLKS</sequence>
<evidence type="ECO:0000313" key="2">
    <source>
        <dbReference type="Proteomes" id="UP000007819"/>
    </source>
</evidence>
<dbReference type="Proteomes" id="UP000007819">
    <property type="component" value="Chromosome A1"/>
</dbReference>
<dbReference type="InterPro" id="IPR030791">
    <property type="entry name" value="Rotatin"/>
</dbReference>
<dbReference type="PANTHER" id="PTHR31691:SF1">
    <property type="entry name" value="ROTATIN"/>
    <property type="match status" value="1"/>
</dbReference>
<accession>A0A8R2B4Z9</accession>
<evidence type="ECO:0008006" key="3">
    <source>
        <dbReference type="Google" id="ProtNLM"/>
    </source>
</evidence>
<dbReference type="PANTHER" id="PTHR31691">
    <property type="entry name" value="ROTATIN"/>
    <property type="match status" value="1"/>
</dbReference>
<dbReference type="Gene3D" id="1.25.10.10">
    <property type="entry name" value="Leucine-rich Repeat Variant"/>
    <property type="match status" value="1"/>
</dbReference>
<keyword evidence="2" id="KW-1185">Reference proteome</keyword>
<reference evidence="1" key="2">
    <citation type="submission" date="2022-06" db="UniProtKB">
        <authorList>
            <consortium name="EnsemblMetazoa"/>
        </authorList>
    </citation>
    <scope>IDENTIFICATION</scope>
</reference>
<dbReference type="GO" id="GO:0036064">
    <property type="term" value="C:ciliary basal body"/>
    <property type="evidence" value="ECO:0007669"/>
    <property type="project" value="InterPro"/>
</dbReference>
<dbReference type="EnsemblMetazoa" id="XM_008183721.3">
    <property type="protein sequence ID" value="XP_008181943.2"/>
    <property type="gene ID" value="LOC100575195"/>
</dbReference>
<dbReference type="OrthoDB" id="428850at2759"/>
<dbReference type="InterPro" id="IPR011989">
    <property type="entry name" value="ARM-like"/>
</dbReference>
<dbReference type="GeneID" id="100575195"/>
<dbReference type="SUPFAM" id="SSF48371">
    <property type="entry name" value="ARM repeat"/>
    <property type="match status" value="1"/>
</dbReference>
<dbReference type="RefSeq" id="XP_008181943.2">
    <property type="nucleotide sequence ID" value="XM_008183721.2"/>
</dbReference>
<evidence type="ECO:0000313" key="1">
    <source>
        <dbReference type="EnsemblMetazoa" id="XP_008181943.2"/>
    </source>
</evidence>
<dbReference type="GO" id="GO:0007099">
    <property type="term" value="P:centriole replication"/>
    <property type="evidence" value="ECO:0007669"/>
    <property type="project" value="TreeGrafter"/>
</dbReference>
<name>A0A8R2B4Z9_ACYPI</name>
<dbReference type="InterPro" id="IPR016024">
    <property type="entry name" value="ARM-type_fold"/>
</dbReference>
<dbReference type="GO" id="GO:0005814">
    <property type="term" value="C:centriole"/>
    <property type="evidence" value="ECO:0007669"/>
    <property type="project" value="TreeGrafter"/>
</dbReference>
<dbReference type="KEGG" id="api:100575195"/>
<protein>
    <recommendedName>
        <fullName evidence="3">Rotatin</fullName>
    </recommendedName>
</protein>
<dbReference type="GO" id="GO:0005813">
    <property type="term" value="C:centrosome"/>
    <property type="evidence" value="ECO:0007669"/>
    <property type="project" value="InterPro"/>
</dbReference>
<proteinExistence type="predicted"/>
<reference evidence="2" key="1">
    <citation type="submission" date="2010-06" db="EMBL/GenBank/DDBJ databases">
        <authorList>
            <person name="Jiang H."/>
            <person name="Abraham K."/>
            <person name="Ali S."/>
            <person name="Alsbrooks S.L."/>
            <person name="Anim B.N."/>
            <person name="Anosike U.S."/>
            <person name="Attaway T."/>
            <person name="Bandaranaike D.P."/>
            <person name="Battles P.K."/>
            <person name="Bell S.N."/>
            <person name="Bell A.V."/>
            <person name="Beltran B."/>
            <person name="Bickham C."/>
            <person name="Bustamante Y."/>
            <person name="Caleb T."/>
            <person name="Canada A."/>
            <person name="Cardenas V."/>
            <person name="Carter K."/>
            <person name="Chacko J."/>
            <person name="Chandrabose M.N."/>
            <person name="Chavez D."/>
            <person name="Chavez A."/>
            <person name="Chen L."/>
            <person name="Chu H.-S."/>
            <person name="Claassen K.J."/>
            <person name="Cockrell R."/>
            <person name="Collins M."/>
            <person name="Cooper J.A."/>
            <person name="Cree A."/>
            <person name="Curry S.M."/>
            <person name="Da Y."/>
            <person name="Dao M.D."/>
            <person name="Das B."/>
            <person name="Davila M.-L."/>
            <person name="Davy-Carroll L."/>
            <person name="Denson S."/>
            <person name="Dinh H."/>
            <person name="Ebong V.E."/>
            <person name="Edwards J.R."/>
            <person name="Egan A."/>
            <person name="El-Daye J."/>
            <person name="Escobedo L."/>
            <person name="Fernandez S."/>
            <person name="Fernando P.R."/>
            <person name="Flagg N."/>
            <person name="Forbes L.D."/>
            <person name="Fowler R.G."/>
            <person name="Fu Q."/>
            <person name="Gabisi R.A."/>
            <person name="Ganer J."/>
            <person name="Garbino Pronczuk A."/>
            <person name="Garcia R.M."/>
            <person name="Garner T."/>
            <person name="Garrett T.E."/>
            <person name="Gonzalez D.A."/>
            <person name="Hamid H."/>
            <person name="Hawkins E.S."/>
            <person name="Hirani K."/>
            <person name="Hogues M.E."/>
            <person name="Hollins B."/>
            <person name="Hsiao C.-H."/>
            <person name="Jabil R."/>
            <person name="James M.L."/>
            <person name="Jhangiani S.N."/>
            <person name="Johnson B."/>
            <person name="Johnson Q."/>
            <person name="Joshi V."/>
            <person name="Kalu J.B."/>
            <person name="Kam C."/>
            <person name="Kashfia A."/>
            <person name="Keebler J."/>
            <person name="Kisamo H."/>
            <person name="Kovar C.L."/>
            <person name="Lago L.A."/>
            <person name="Lai C.-Y."/>
            <person name="Laidlaw J."/>
            <person name="Lara F."/>
            <person name="Le T.-K."/>
            <person name="Lee S.L."/>
            <person name="Legall F.H."/>
            <person name="Lemon S.J."/>
            <person name="Lewis L.R."/>
            <person name="Li B."/>
            <person name="Liu Y."/>
            <person name="Liu Y.-S."/>
            <person name="Lopez J."/>
            <person name="Lozado R.J."/>
            <person name="Lu J."/>
            <person name="Madu R.C."/>
            <person name="Maheshwari M."/>
            <person name="Maheshwari R."/>
            <person name="Malloy K."/>
            <person name="Martinez E."/>
            <person name="Mathew T."/>
            <person name="Mercado I.C."/>
            <person name="Mercado C."/>
            <person name="Meyer B."/>
            <person name="Montgomery K."/>
            <person name="Morgan M.B."/>
            <person name="Munidasa M."/>
            <person name="Nazareth L.V."/>
            <person name="Nelson J."/>
            <person name="Ng B.M."/>
            <person name="Nguyen N.B."/>
            <person name="Nguyen P.Q."/>
            <person name="Nguyen T."/>
            <person name="Obregon M."/>
            <person name="Okwuonu G.O."/>
            <person name="Onwere C.G."/>
            <person name="Orozco G."/>
            <person name="Parra A."/>
            <person name="Patel S."/>
            <person name="Patil S."/>
            <person name="Perez A."/>
            <person name="Perez Y."/>
            <person name="Pham C."/>
            <person name="Primus E.L."/>
            <person name="Pu L.-L."/>
            <person name="Puazo M."/>
            <person name="Qin X."/>
            <person name="Quiroz J.B."/>
            <person name="Reese J."/>
            <person name="Richards S."/>
            <person name="Rives C.M."/>
            <person name="Robberts R."/>
            <person name="Ruiz S.J."/>
            <person name="Ruiz M.J."/>
            <person name="Santibanez J."/>
            <person name="Schneider B.W."/>
            <person name="Sisson I."/>
            <person name="Smith M."/>
            <person name="Sodergren E."/>
            <person name="Song X.-Z."/>
            <person name="Song B.B."/>
            <person name="Summersgill H."/>
            <person name="Thelus R."/>
            <person name="Thornton R.D."/>
            <person name="Trejos Z.Y."/>
            <person name="Usmani K."/>
            <person name="Vattathil S."/>
            <person name="Villasana D."/>
            <person name="Walker D.L."/>
            <person name="Wang S."/>
            <person name="Wang K."/>
            <person name="White C.S."/>
            <person name="Williams A.C."/>
            <person name="Williamson J."/>
            <person name="Wilson K."/>
            <person name="Woghiren I.O."/>
            <person name="Woodworth J.R."/>
            <person name="Worley K.C."/>
            <person name="Wright R.A."/>
            <person name="Wu W."/>
            <person name="Young L."/>
            <person name="Zhang L."/>
            <person name="Zhang J."/>
            <person name="Zhu Y."/>
            <person name="Muzny D.M."/>
            <person name="Weinstock G."/>
            <person name="Gibbs R.A."/>
        </authorList>
    </citation>
    <scope>NUCLEOTIDE SEQUENCE [LARGE SCALE GENOMIC DNA]</scope>
    <source>
        <strain evidence="2">LSR1</strain>
    </source>
</reference>
<dbReference type="GO" id="GO:0032053">
    <property type="term" value="P:ciliary basal body organization"/>
    <property type="evidence" value="ECO:0007669"/>
    <property type="project" value="TreeGrafter"/>
</dbReference>
<organism evidence="1 2">
    <name type="scientific">Acyrthosiphon pisum</name>
    <name type="common">Pea aphid</name>
    <dbReference type="NCBI Taxonomy" id="7029"/>
    <lineage>
        <taxon>Eukaryota</taxon>
        <taxon>Metazoa</taxon>
        <taxon>Ecdysozoa</taxon>
        <taxon>Arthropoda</taxon>
        <taxon>Hexapoda</taxon>
        <taxon>Insecta</taxon>
        <taxon>Pterygota</taxon>
        <taxon>Neoptera</taxon>
        <taxon>Paraneoptera</taxon>
        <taxon>Hemiptera</taxon>
        <taxon>Sternorrhyncha</taxon>
        <taxon>Aphidomorpha</taxon>
        <taxon>Aphidoidea</taxon>
        <taxon>Aphididae</taxon>
        <taxon>Macrosiphini</taxon>
        <taxon>Acyrthosiphon</taxon>
    </lineage>
</organism>